<dbReference type="Pfam" id="PF00069">
    <property type="entry name" value="Pkinase"/>
    <property type="match status" value="1"/>
</dbReference>
<dbReference type="Proteomes" id="UP001221898">
    <property type="component" value="Unassembled WGS sequence"/>
</dbReference>
<feature type="domain" description="AGC-kinase C-terminal" evidence="7">
    <location>
        <begin position="291"/>
        <end position="366"/>
    </location>
</feature>
<keyword evidence="5" id="KW-0067">ATP-binding</keyword>
<dbReference type="Gene3D" id="3.30.200.20">
    <property type="entry name" value="Phosphorylase Kinase, domain 1"/>
    <property type="match status" value="1"/>
</dbReference>
<evidence type="ECO:0000256" key="5">
    <source>
        <dbReference type="ARBA" id="ARBA00022840"/>
    </source>
</evidence>
<gene>
    <name evidence="8" type="ORF">AAFF_G00181590</name>
</gene>
<dbReference type="InterPro" id="IPR000719">
    <property type="entry name" value="Prot_kinase_dom"/>
</dbReference>
<organism evidence="8 9">
    <name type="scientific">Aldrovandia affinis</name>
    <dbReference type="NCBI Taxonomy" id="143900"/>
    <lineage>
        <taxon>Eukaryota</taxon>
        <taxon>Metazoa</taxon>
        <taxon>Chordata</taxon>
        <taxon>Craniata</taxon>
        <taxon>Vertebrata</taxon>
        <taxon>Euteleostomi</taxon>
        <taxon>Actinopterygii</taxon>
        <taxon>Neopterygii</taxon>
        <taxon>Teleostei</taxon>
        <taxon>Notacanthiformes</taxon>
        <taxon>Halosauridae</taxon>
        <taxon>Aldrovandia</taxon>
    </lineage>
</organism>
<dbReference type="InterPro" id="IPR011009">
    <property type="entry name" value="Kinase-like_dom_sf"/>
</dbReference>
<evidence type="ECO:0000259" key="7">
    <source>
        <dbReference type="PROSITE" id="PS51285"/>
    </source>
</evidence>
<dbReference type="Gene3D" id="1.10.510.10">
    <property type="entry name" value="Transferase(Phosphotransferase) domain 1"/>
    <property type="match status" value="1"/>
</dbReference>
<evidence type="ECO:0000259" key="6">
    <source>
        <dbReference type="PROSITE" id="PS50011"/>
    </source>
</evidence>
<reference evidence="8" key="1">
    <citation type="journal article" date="2023" name="Science">
        <title>Genome structures resolve the early diversification of teleost fishes.</title>
        <authorList>
            <person name="Parey E."/>
            <person name="Louis A."/>
            <person name="Montfort J."/>
            <person name="Bouchez O."/>
            <person name="Roques C."/>
            <person name="Iampietro C."/>
            <person name="Lluch J."/>
            <person name="Castinel A."/>
            <person name="Donnadieu C."/>
            <person name="Desvignes T."/>
            <person name="Floi Bucao C."/>
            <person name="Jouanno E."/>
            <person name="Wen M."/>
            <person name="Mejri S."/>
            <person name="Dirks R."/>
            <person name="Jansen H."/>
            <person name="Henkel C."/>
            <person name="Chen W.J."/>
            <person name="Zahm M."/>
            <person name="Cabau C."/>
            <person name="Klopp C."/>
            <person name="Thompson A.W."/>
            <person name="Robinson-Rechavi M."/>
            <person name="Braasch I."/>
            <person name="Lecointre G."/>
            <person name="Bobe J."/>
            <person name="Postlethwait J.H."/>
            <person name="Berthelot C."/>
            <person name="Roest Crollius H."/>
            <person name="Guiguen Y."/>
        </authorList>
    </citation>
    <scope>NUCLEOTIDE SEQUENCE</scope>
    <source>
        <strain evidence="8">NC1722</strain>
    </source>
</reference>
<dbReference type="FunFam" id="1.10.510.10:FF:000210">
    <property type="entry name" value="Non-specific serine/threonine protein kinase"/>
    <property type="match status" value="1"/>
</dbReference>
<dbReference type="SUPFAM" id="SSF56112">
    <property type="entry name" value="Protein kinase-like (PK-like)"/>
    <property type="match status" value="1"/>
</dbReference>
<evidence type="ECO:0000256" key="2">
    <source>
        <dbReference type="ARBA" id="ARBA00022679"/>
    </source>
</evidence>
<feature type="domain" description="Protein kinase" evidence="6">
    <location>
        <begin position="30"/>
        <end position="290"/>
    </location>
</feature>
<evidence type="ECO:0000313" key="8">
    <source>
        <dbReference type="EMBL" id="KAJ8411124.1"/>
    </source>
</evidence>
<keyword evidence="9" id="KW-1185">Reference proteome</keyword>
<keyword evidence="3" id="KW-0547">Nucleotide-binding</keyword>
<evidence type="ECO:0000256" key="3">
    <source>
        <dbReference type="ARBA" id="ARBA00022741"/>
    </source>
</evidence>
<accession>A0AAD7SYK5</accession>
<keyword evidence="4" id="KW-0418">Kinase</keyword>
<name>A0AAD7SYK5_9TELE</name>
<dbReference type="AlphaFoldDB" id="A0AAD7SYK5"/>
<dbReference type="EMBL" id="JAINUG010000024">
    <property type="protein sequence ID" value="KAJ8411124.1"/>
    <property type="molecule type" value="Genomic_DNA"/>
</dbReference>
<dbReference type="SMART" id="SM00220">
    <property type="entry name" value="S_TKc"/>
    <property type="match status" value="1"/>
</dbReference>
<dbReference type="GO" id="GO:0005524">
    <property type="term" value="F:ATP binding"/>
    <property type="evidence" value="ECO:0007669"/>
    <property type="project" value="UniProtKB-KW"/>
</dbReference>
<dbReference type="PROSITE" id="PS00108">
    <property type="entry name" value="PROTEIN_KINASE_ST"/>
    <property type="match status" value="1"/>
</dbReference>
<keyword evidence="1" id="KW-0723">Serine/threonine-protein kinase</keyword>
<keyword evidence="2" id="KW-0808">Transferase</keyword>
<dbReference type="InterPro" id="IPR008271">
    <property type="entry name" value="Ser/Thr_kinase_AS"/>
</dbReference>
<protein>
    <submittedName>
        <fullName evidence="8">Uncharacterized protein</fullName>
    </submittedName>
</protein>
<proteinExistence type="predicted"/>
<dbReference type="PROSITE" id="PS50011">
    <property type="entry name" value="PROTEIN_KINASE_DOM"/>
    <property type="match status" value="1"/>
</dbReference>
<sequence length="366" mass="41569">MAVSGALHIIVDQEVTVNQQNKARCTMEDFACISLLGRWMYEKVLLAEQTRETREMFAIKAINKRGTVHYEIVERLMCEQTIIEMSTNACHPFLVNTFTSFQTQLHACFVMEYAGRGGLLTHSKGRSFTEPRAIFYSGCAVLGLEFLHERNIAHRDLKLANLLLDSEGYMKIADFGYCKEGMGVQDHASTLIGTTDYMAPEMLTDKSYTRAADWWELGVVIFEMLVGNTPFNGNNQEEICDRILTKDVQYPSFLSKEAVLIIQKLLCRSPQLRLGAGERDAQELREQLFFREIDWSALLARKIQPPFVPTIQGGPKDQAHPKTVWGISNLVSTLLEQQQPEPSAFHLSSTVHPRRLGTLPHTFHHF</sequence>
<dbReference type="PROSITE" id="PS51285">
    <property type="entry name" value="AGC_KINASE_CTER"/>
    <property type="match status" value="1"/>
</dbReference>
<dbReference type="PANTHER" id="PTHR24351">
    <property type="entry name" value="RIBOSOMAL PROTEIN S6 KINASE"/>
    <property type="match status" value="1"/>
</dbReference>
<evidence type="ECO:0000256" key="4">
    <source>
        <dbReference type="ARBA" id="ARBA00022777"/>
    </source>
</evidence>
<dbReference type="InterPro" id="IPR000961">
    <property type="entry name" value="AGC-kinase_C"/>
</dbReference>
<comment type="caution">
    <text evidence="8">The sequence shown here is derived from an EMBL/GenBank/DDBJ whole genome shotgun (WGS) entry which is preliminary data.</text>
</comment>
<evidence type="ECO:0000313" key="9">
    <source>
        <dbReference type="Proteomes" id="UP001221898"/>
    </source>
</evidence>
<evidence type="ECO:0000256" key="1">
    <source>
        <dbReference type="ARBA" id="ARBA00022527"/>
    </source>
</evidence>
<dbReference type="GO" id="GO:0004674">
    <property type="term" value="F:protein serine/threonine kinase activity"/>
    <property type="evidence" value="ECO:0007669"/>
    <property type="project" value="UniProtKB-KW"/>
</dbReference>